<feature type="compositionally biased region" description="Basic and acidic residues" evidence="1">
    <location>
        <begin position="53"/>
        <end position="65"/>
    </location>
</feature>
<feature type="compositionally biased region" description="Low complexity" evidence="1">
    <location>
        <begin position="41"/>
        <end position="52"/>
    </location>
</feature>
<feature type="non-terminal residue" evidence="2">
    <location>
        <position position="220"/>
    </location>
</feature>
<accession>A0A2M8KP96</accession>
<sequence>MSASQEAQQPRQDNEAIRDGRRERIRRQILDYRAQKDSMSQAQKEQAQQQIGEEAKNEMRQESTRAENISRFQDHPENPHRGTVPDNWIAAGRGLHNGVSLFVEAASEGLIKLPDHAPSRQVFQALISKLQNEVATIDSSAFLQPLLLNLVDIPNYITFSQAGQPPTQFEQDLIKIVSTVGRSKAEEHLEAIVAQSGGNLGITLDRLNEKKDVARAERAQ</sequence>
<evidence type="ECO:0000256" key="1">
    <source>
        <dbReference type="SAM" id="MobiDB-lite"/>
    </source>
</evidence>
<organism evidence="2 3">
    <name type="scientific">Candidatus Roizmanbacteria bacterium CG10_big_fil_rev_8_21_14_0_10_39_12</name>
    <dbReference type="NCBI Taxonomy" id="1974852"/>
    <lineage>
        <taxon>Bacteria</taxon>
        <taxon>Candidatus Roizmaniibacteriota</taxon>
    </lineage>
</organism>
<reference evidence="3" key="1">
    <citation type="submission" date="2017-09" db="EMBL/GenBank/DDBJ databases">
        <title>Depth-based differentiation of microbial function through sediment-hosted aquifers and enrichment of novel symbionts in the deep terrestrial subsurface.</title>
        <authorList>
            <person name="Probst A.J."/>
            <person name="Ladd B."/>
            <person name="Jarett J.K."/>
            <person name="Geller-Mcgrath D.E."/>
            <person name="Sieber C.M.K."/>
            <person name="Emerson J.B."/>
            <person name="Anantharaman K."/>
            <person name="Thomas B.C."/>
            <person name="Malmstrom R."/>
            <person name="Stieglmeier M."/>
            <person name="Klingl A."/>
            <person name="Woyke T."/>
            <person name="Ryan C.M."/>
            <person name="Banfield J.F."/>
        </authorList>
    </citation>
    <scope>NUCLEOTIDE SEQUENCE [LARGE SCALE GENOMIC DNA]</scope>
</reference>
<comment type="caution">
    <text evidence="2">The sequence shown here is derived from an EMBL/GenBank/DDBJ whole genome shotgun (WGS) entry which is preliminary data.</text>
</comment>
<dbReference type="EMBL" id="PFEC01000052">
    <property type="protein sequence ID" value="PJE61745.1"/>
    <property type="molecule type" value="Genomic_DNA"/>
</dbReference>
<dbReference type="AlphaFoldDB" id="A0A2M8KP96"/>
<proteinExistence type="predicted"/>
<dbReference type="Proteomes" id="UP000230222">
    <property type="component" value="Unassembled WGS sequence"/>
</dbReference>
<feature type="compositionally biased region" description="Polar residues" evidence="1">
    <location>
        <begin position="1"/>
        <end position="11"/>
    </location>
</feature>
<gene>
    <name evidence="2" type="ORF">COU87_02920</name>
</gene>
<feature type="region of interest" description="Disordered" evidence="1">
    <location>
        <begin position="1"/>
        <end position="65"/>
    </location>
</feature>
<evidence type="ECO:0000313" key="3">
    <source>
        <dbReference type="Proteomes" id="UP000230222"/>
    </source>
</evidence>
<feature type="compositionally biased region" description="Basic and acidic residues" evidence="1">
    <location>
        <begin position="12"/>
        <end position="36"/>
    </location>
</feature>
<protein>
    <submittedName>
        <fullName evidence="2">Uncharacterized protein</fullName>
    </submittedName>
</protein>
<evidence type="ECO:0000313" key="2">
    <source>
        <dbReference type="EMBL" id="PJE61745.1"/>
    </source>
</evidence>
<name>A0A2M8KP96_9BACT</name>